<gene>
    <name evidence="4" type="ordered locus">GDI0777</name>
</gene>
<organism evidence="4 5">
    <name type="scientific">Gluconacetobacter diazotrophicus (strain ATCC 49037 / DSM 5601 / CCUG 37298 / CIP 103539 / LMG 7603 / PAl5)</name>
    <dbReference type="NCBI Taxonomy" id="272568"/>
    <lineage>
        <taxon>Bacteria</taxon>
        <taxon>Pseudomonadati</taxon>
        <taxon>Pseudomonadota</taxon>
        <taxon>Alphaproteobacteria</taxon>
        <taxon>Acetobacterales</taxon>
        <taxon>Acetobacteraceae</taxon>
        <taxon>Gluconacetobacter</taxon>
    </lineage>
</organism>
<evidence type="ECO:0000259" key="3">
    <source>
        <dbReference type="PROSITE" id="PS51779"/>
    </source>
</evidence>
<dbReference type="AlphaFoldDB" id="A9HAP4"/>
<evidence type="ECO:0000256" key="2">
    <source>
        <dbReference type="ARBA" id="ARBA00023136"/>
    </source>
</evidence>
<keyword evidence="5" id="KW-1185">Reference proteome</keyword>
<keyword evidence="2" id="KW-0472">Membrane</keyword>
<evidence type="ECO:0000256" key="1">
    <source>
        <dbReference type="ARBA" id="ARBA00004370"/>
    </source>
</evidence>
<dbReference type="InterPro" id="IPR010827">
    <property type="entry name" value="BamA/TamA_POTRA"/>
</dbReference>
<protein>
    <submittedName>
        <fullName evidence="4">Surface antigen protein</fullName>
    </submittedName>
</protein>
<evidence type="ECO:0000313" key="5">
    <source>
        <dbReference type="Proteomes" id="UP000001176"/>
    </source>
</evidence>
<dbReference type="Pfam" id="PF07244">
    <property type="entry name" value="POTRA"/>
    <property type="match status" value="2"/>
</dbReference>
<feature type="domain" description="POTRA" evidence="3">
    <location>
        <begin position="148"/>
        <end position="225"/>
    </location>
</feature>
<dbReference type="PROSITE" id="PS51779">
    <property type="entry name" value="POTRA"/>
    <property type="match status" value="1"/>
</dbReference>
<dbReference type="Proteomes" id="UP000001176">
    <property type="component" value="Chromosome"/>
</dbReference>
<sequence length="228" mass="24237">MGAGGRRARRRPVSWENSILRTIRHIMARSALAVALATGFASVPALHDVAFAAAPGPNDPLKLKSVVVTGNKQVSTEDILAAVPFHVGDTVTRNQIAAAMQDVMAVYQKKNVGLKLGGRTKFAGKAVYVQWVIEEQAPGTETETHVGLVVDKIVFEGNKKVSTADLTAATALRPGSAITQATMAADQEAVQKLYQKRDISASVQVVPAQKPGDSHVTLTYQINEKAGD</sequence>
<dbReference type="OrthoDB" id="7282866at2"/>
<name>A9HAP4_GLUDA</name>
<dbReference type="EMBL" id="AM889285">
    <property type="protein sequence ID" value="CAP54720.1"/>
    <property type="molecule type" value="Genomic_DNA"/>
</dbReference>
<dbReference type="KEGG" id="gdi:GDI0777"/>
<dbReference type="GO" id="GO:0019867">
    <property type="term" value="C:outer membrane"/>
    <property type="evidence" value="ECO:0007669"/>
    <property type="project" value="InterPro"/>
</dbReference>
<dbReference type="InterPro" id="IPR034746">
    <property type="entry name" value="POTRA"/>
</dbReference>
<dbReference type="Gene3D" id="3.10.20.310">
    <property type="entry name" value="membrane protein fhac"/>
    <property type="match status" value="2"/>
</dbReference>
<accession>A9HAP4</accession>
<proteinExistence type="predicted"/>
<evidence type="ECO:0000313" key="4">
    <source>
        <dbReference type="EMBL" id="CAP54720.1"/>
    </source>
</evidence>
<comment type="subcellular location">
    <subcellularLocation>
        <location evidence="1">Membrane</location>
    </subcellularLocation>
</comment>
<reference evidence="4 5" key="1">
    <citation type="journal article" date="2009" name="BMC Genomics">
        <title>Complete genome sequence of the sugarcane nitrogen-fixing endophyte Gluconacetobacter diazotrophicus Pal5.</title>
        <authorList>
            <person name="Bertalan M."/>
            <person name="Albano R."/>
            <person name="Padua V."/>
            <person name="Rouws L."/>
            <person name="Rojas C."/>
            <person name="Hemerly A."/>
            <person name="Teixeira K."/>
            <person name="Schwab S."/>
            <person name="Araujo J."/>
            <person name="Oliveira A."/>
            <person name="Franca L."/>
            <person name="Magalhaes V."/>
            <person name="Alqueres S."/>
            <person name="Cardoso A."/>
            <person name="Almeida W."/>
            <person name="Loureiro M.M."/>
            <person name="Nogueira E."/>
            <person name="Cidade D."/>
            <person name="Oliveira D."/>
            <person name="Simao T."/>
            <person name="Macedo J."/>
            <person name="Valadao A."/>
            <person name="Dreschsel M."/>
            <person name="Freitas F."/>
            <person name="Vidal M."/>
            <person name="Guedes H."/>
            <person name="Rodrigues E."/>
            <person name="Meneses C."/>
            <person name="Brioso P."/>
            <person name="Pozzer L."/>
            <person name="Figueiredo D."/>
            <person name="Montano H."/>
            <person name="Junior J."/>
            <person name="Filho G."/>
            <person name="Flores V."/>
            <person name="Ferreira B."/>
            <person name="Branco A."/>
            <person name="Gonzalez P."/>
            <person name="Guillobel H."/>
            <person name="Lemos M."/>
            <person name="Seibel L."/>
            <person name="Macedo J."/>
            <person name="Alves-Ferreira M."/>
            <person name="Sachetto-Martins G."/>
            <person name="Coelho A."/>
            <person name="Santos E."/>
            <person name="Amaral G."/>
            <person name="Neves A."/>
            <person name="Pacheco A.B."/>
            <person name="Carvalho D."/>
            <person name="Lery L."/>
            <person name="Bisch P."/>
            <person name="Rossle S.C."/>
            <person name="Urmenyi T."/>
            <person name="Kruger W.V."/>
            <person name="Martins O."/>
            <person name="Baldani J.I."/>
            <person name="Ferreira P.C."/>
        </authorList>
    </citation>
    <scope>NUCLEOTIDE SEQUENCE [LARGE SCALE GENOMIC DNA]</scope>
    <source>
        <strain evidence="5">ATCC 49037 / DSM 5601 / CCUG 37298 / CIP 103539 / LMG 7603 / PAl5</strain>
    </source>
</reference>